<reference evidence="7" key="1">
    <citation type="submission" date="2017-11" db="EMBL/GenBank/DDBJ databases">
        <authorList>
            <person name="Zhu W."/>
        </authorList>
    </citation>
    <scope>NUCLEOTIDE SEQUENCE [LARGE SCALE GENOMIC DNA]</scope>
    <source>
        <strain evidence="7">CAU 1051</strain>
    </source>
</reference>
<keyword evidence="7" id="KW-1185">Reference proteome</keyword>
<evidence type="ECO:0000256" key="2">
    <source>
        <dbReference type="ARBA" id="ARBA00022729"/>
    </source>
</evidence>
<evidence type="ECO:0000256" key="5">
    <source>
        <dbReference type="ARBA" id="ARBA00023288"/>
    </source>
</evidence>
<dbReference type="AlphaFoldDB" id="A0A3D8PKE5"/>
<gene>
    <name evidence="6" type="ORF">CWR45_16270</name>
</gene>
<dbReference type="OrthoDB" id="9795467at2"/>
<evidence type="ECO:0000256" key="3">
    <source>
        <dbReference type="ARBA" id="ARBA00023136"/>
    </source>
</evidence>
<keyword evidence="4" id="KW-0564">Palmitate</keyword>
<dbReference type="PANTHER" id="PTHR43649:SF33">
    <property type="entry name" value="POLYGALACTURONAN_RHAMNOGALACTURONAN-BINDING PROTEIN YTCQ"/>
    <property type="match status" value="1"/>
</dbReference>
<keyword evidence="3" id="KW-0472">Membrane</keyword>
<dbReference type="InterPro" id="IPR050490">
    <property type="entry name" value="Bact_solute-bd_prot1"/>
</dbReference>
<evidence type="ECO:0000256" key="4">
    <source>
        <dbReference type="ARBA" id="ARBA00023139"/>
    </source>
</evidence>
<dbReference type="CDD" id="cd13585">
    <property type="entry name" value="PBP2_TMBP_like"/>
    <property type="match status" value="1"/>
</dbReference>
<keyword evidence="5" id="KW-0449">Lipoprotein</keyword>
<organism evidence="6 7">
    <name type="scientific">Oceanobacillus chungangensis</name>
    <dbReference type="NCBI Taxonomy" id="1229152"/>
    <lineage>
        <taxon>Bacteria</taxon>
        <taxon>Bacillati</taxon>
        <taxon>Bacillota</taxon>
        <taxon>Bacilli</taxon>
        <taxon>Bacillales</taxon>
        <taxon>Bacillaceae</taxon>
        <taxon>Oceanobacillus</taxon>
    </lineage>
</organism>
<dbReference type="InterPro" id="IPR006059">
    <property type="entry name" value="SBP"/>
</dbReference>
<dbReference type="PANTHER" id="PTHR43649">
    <property type="entry name" value="ARABINOSE-BINDING PROTEIN-RELATED"/>
    <property type="match status" value="1"/>
</dbReference>
<proteinExistence type="predicted"/>
<dbReference type="EMBL" id="PIOD01000025">
    <property type="protein sequence ID" value="RDW15708.1"/>
    <property type="molecule type" value="Genomic_DNA"/>
</dbReference>
<protein>
    <submittedName>
        <fullName evidence="6">Sugar ABC transporter substrate-binding protein</fullName>
    </submittedName>
</protein>
<keyword evidence="2" id="KW-0732">Signal</keyword>
<comment type="caution">
    <text evidence="6">The sequence shown here is derived from an EMBL/GenBank/DDBJ whole genome shotgun (WGS) entry which is preliminary data.</text>
</comment>
<dbReference type="Pfam" id="PF01547">
    <property type="entry name" value="SBP_bac_1"/>
    <property type="match status" value="1"/>
</dbReference>
<evidence type="ECO:0000256" key="1">
    <source>
        <dbReference type="ARBA" id="ARBA00022475"/>
    </source>
</evidence>
<dbReference type="Proteomes" id="UP000256520">
    <property type="component" value="Unassembled WGS sequence"/>
</dbReference>
<accession>A0A3D8PKE5</accession>
<sequence length="449" mass="50443">MTVLFVFVIGFLAACGNNSDEGRADSAANAGSKDDKEASASEAINLTYFSWDPSMEETNSALIEKFEEAHPGVTIELQSYEPTDYWPKVSAMAASGNAPDVLDMSSGYVDEWASKDLLLNLQEYIDADLNEADYFTDVFNAVRYPDKENGDMYAFPYAWVSTVLFYNKDMFDEAGLEYPTNEWTWDEFLNASQELTIDTNDDGNTDQYGFWFYGRYAQIEPWIYQNNGDILNEDKTEFVVDANGKEALKFLTDLTTEHKVSPRPKDVEGTNQQDLFPTGKVAMWVDGSWNIANNRDIIGDAFDWDIATVPRGNNWSEDVTYGWPDNIAISKTTKHADMAWEFVKFMTGEERSVEEFAGGKVPIYKATAESEAWLENDQKPANKSIILEQGELIGRNSYTPGWSEWRGYGAAEGSGMNGEIDQVLDGVKTFDEALESLTPYANDVLERAN</sequence>
<dbReference type="SUPFAM" id="SSF53850">
    <property type="entry name" value="Periplasmic binding protein-like II"/>
    <property type="match status" value="1"/>
</dbReference>
<dbReference type="Gene3D" id="3.40.190.10">
    <property type="entry name" value="Periplasmic binding protein-like II"/>
    <property type="match status" value="1"/>
</dbReference>
<keyword evidence="1" id="KW-1003">Cell membrane</keyword>
<evidence type="ECO:0000313" key="7">
    <source>
        <dbReference type="Proteomes" id="UP000256520"/>
    </source>
</evidence>
<evidence type="ECO:0000313" key="6">
    <source>
        <dbReference type="EMBL" id="RDW15708.1"/>
    </source>
</evidence>
<name>A0A3D8PKE5_9BACI</name>